<comment type="caution">
    <text evidence="1">The sequence shown here is derived from an EMBL/GenBank/DDBJ whole genome shotgun (WGS) entry which is preliminary data.</text>
</comment>
<protein>
    <submittedName>
        <fullName evidence="1">Uncharacterized protein</fullName>
    </submittedName>
</protein>
<name>A0A553STD4_NIACI</name>
<dbReference type="EMBL" id="RIBP01000001">
    <property type="protein sequence ID" value="TRZ40259.1"/>
    <property type="molecule type" value="Genomic_DNA"/>
</dbReference>
<reference evidence="2" key="1">
    <citation type="submission" date="2018-10" db="EMBL/GenBank/DDBJ databases">
        <title>FDA dAtabase for Regulatory Grade micrObial Sequences (FDA-ARGOS): Supporting development and validation of Infectious Disease Dx tests.</title>
        <authorList>
            <person name="Minogue T."/>
            <person name="Wolcott M."/>
            <person name="Wasieloski L."/>
            <person name="Aguilar W."/>
            <person name="Moore D."/>
            <person name="Tallon L."/>
            <person name="Sadzewicz L."/>
            <person name="Sengamalay N."/>
            <person name="Ott S."/>
            <person name="Godinez A."/>
            <person name="Nagaraj S."/>
            <person name="Vavikolanu K."/>
            <person name="Vyas G."/>
            <person name="Nadendla S."/>
            <person name="George J."/>
            <person name="Sichtig H."/>
        </authorList>
    </citation>
    <scope>NUCLEOTIDE SEQUENCE [LARGE SCALE GENOMIC DNA]</scope>
    <source>
        <strain evidence="2">FDAARGOS_343</strain>
    </source>
</reference>
<accession>A0A553STD4</accession>
<dbReference type="AlphaFoldDB" id="A0A553STD4"/>
<dbReference type="RefSeq" id="WP_185763659.1">
    <property type="nucleotide sequence ID" value="NZ_RIBP01000001.1"/>
</dbReference>
<dbReference type="Proteomes" id="UP000319837">
    <property type="component" value="Unassembled WGS sequence"/>
</dbReference>
<sequence length="103" mass="11877">MDPKVDYFKEAVKGYCRRQDISPQRKRFSRIDGFVTISIKNEAENGLDTNCFKVLNFMISGIGQTGTKFSQTPILFANADRVDRIDITMKEQEYTAFLNKLLK</sequence>
<gene>
    <name evidence="1" type="ORF">CEQ21_04805</name>
</gene>
<evidence type="ECO:0000313" key="2">
    <source>
        <dbReference type="Proteomes" id="UP000319837"/>
    </source>
</evidence>
<organism evidence="1 2">
    <name type="scientific">Niallia circulans</name>
    <name type="common">Bacillus circulans</name>
    <dbReference type="NCBI Taxonomy" id="1397"/>
    <lineage>
        <taxon>Bacteria</taxon>
        <taxon>Bacillati</taxon>
        <taxon>Bacillota</taxon>
        <taxon>Bacilli</taxon>
        <taxon>Bacillales</taxon>
        <taxon>Bacillaceae</taxon>
        <taxon>Niallia</taxon>
    </lineage>
</organism>
<proteinExistence type="predicted"/>
<evidence type="ECO:0000313" key="1">
    <source>
        <dbReference type="EMBL" id="TRZ40259.1"/>
    </source>
</evidence>